<sequence length="175" mass="18907">MSTTNLTTSETTGDAGVAYDALVIGTGFGGIQMLHELGKRGSPSAMLAGSSWFAAKVTEPSVLISATLRLPSSRSRETRGVQRPSGWADQLGKLHAVCSALREDEIEALRSAERASRMLLGEDFDRDWTEEELVSSLGAMMEIDTVTEETGVGAGRNKLDLNKARTIEEKDEMKE</sequence>
<gene>
    <name evidence="1" type="ORF">PV07_08734</name>
</gene>
<keyword evidence="2" id="KW-1185">Reference proteome</keyword>
<name>A0A0D2C2Z8_9EURO</name>
<dbReference type="HOGENOM" id="CLU_1532379_0_0_1"/>
<proteinExistence type="predicted"/>
<dbReference type="OrthoDB" id="66881at2759"/>
<evidence type="ECO:0008006" key="3">
    <source>
        <dbReference type="Google" id="ProtNLM"/>
    </source>
</evidence>
<reference evidence="1 2" key="1">
    <citation type="submission" date="2015-01" db="EMBL/GenBank/DDBJ databases">
        <title>The Genome Sequence of Cladophialophora immunda CBS83496.</title>
        <authorList>
            <consortium name="The Broad Institute Genomics Platform"/>
            <person name="Cuomo C."/>
            <person name="de Hoog S."/>
            <person name="Gorbushina A."/>
            <person name="Stielow B."/>
            <person name="Teixiera M."/>
            <person name="Abouelleil A."/>
            <person name="Chapman S.B."/>
            <person name="Priest M."/>
            <person name="Young S.K."/>
            <person name="Wortman J."/>
            <person name="Nusbaum C."/>
            <person name="Birren B."/>
        </authorList>
    </citation>
    <scope>NUCLEOTIDE SEQUENCE [LARGE SCALE GENOMIC DNA]</scope>
    <source>
        <strain evidence="1 2">CBS 83496</strain>
    </source>
</reference>
<dbReference type="GeneID" id="27347928"/>
<protein>
    <recommendedName>
        <fullName evidence="3">FAD/NAD(P)-binding domain-containing protein</fullName>
    </recommendedName>
</protein>
<evidence type="ECO:0000313" key="2">
    <source>
        <dbReference type="Proteomes" id="UP000054466"/>
    </source>
</evidence>
<accession>A0A0D2C2Z8</accession>
<organism evidence="1 2">
    <name type="scientific">Cladophialophora immunda</name>
    <dbReference type="NCBI Taxonomy" id="569365"/>
    <lineage>
        <taxon>Eukaryota</taxon>
        <taxon>Fungi</taxon>
        <taxon>Dikarya</taxon>
        <taxon>Ascomycota</taxon>
        <taxon>Pezizomycotina</taxon>
        <taxon>Eurotiomycetes</taxon>
        <taxon>Chaetothyriomycetidae</taxon>
        <taxon>Chaetothyriales</taxon>
        <taxon>Herpotrichiellaceae</taxon>
        <taxon>Cladophialophora</taxon>
    </lineage>
</organism>
<dbReference type="RefSeq" id="XP_016245784.1">
    <property type="nucleotide sequence ID" value="XM_016395928.1"/>
</dbReference>
<dbReference type="Proteomes" id="UP000054466">
    <property type="component" value="Unassembled WGS sequence"/>
</dbReference>
<evidence type="ECO:0000313" key="1">
    <source>
        <dbReference type="EMBL" id="KIW25568.1"/>
    </source>
</evidence>
<dbReference type="AlphaFoldDB" id="A0A0D2C2Z8"/>
<dbReference type="VEuPathDB" id="FungiDB:PV07_08734"/>
<dbReference type="EMBL" id="KN847044">
    <property type="protein sequence ID" value="KIW25568.1"/>
    <property type="molecule type" value="Genomic_DNA"/>
</dbReference>